<protein>
    <submittedName>
        <fullName evidence="1">Uncharacterized protein</fullName>
    </submittedName>
</protein>
<organism evidence="1 2">
    <name type="scientific">Rhododendron molle</name>
    <name type="common">Chinese azalea</name>
    <name type="synonym">Azalea mollis</name>
    <dbReference type="NCBI Taxonomy" id="49168"/>
    <lineage>
        <taxon>Eukaryota</taxon>
        <taxon>Viridiplantae</taxon>
        <taxon>Streptophyta</taxon>
        <taxon>Embryophyta</taxon>
        <taxon>Tracheophyta</taxon>
        <taxon>Spermatophyta</taxon>
        <taxon>Magnoliopsida</taxon>
        <taxon>eudicotyledons</taxon>
        <taxon>Gunneridae</taxon>
        <taxon>Pentapetalae</taxon>
        <taxon>asterids</taxon>
        <taxon>Ericales</taxon>
        <taxon>Ericaceae</taxon>
        <taxon>Ericoideae</taxon>
        <taxon>Rhodoreae</taxon>
        <taxon>Rhododendron</taxon>
    </lineage>
</organism>
<comment type="caution">
    <text evidence="1">The sequence shown here is derived from an EMBL/GenBank/DDBJ whole genome shotgun (WGS) entry which is preliminary data.</text>
</comment>
<accession>A0ACC0P519</accession>
<name>A0ACC0P519_RHOML</name>
<dbReference type="Proteomes" id="UP001062846">
    <property type="component" value="Chromosome 4"/>
</dbReference>
<keyword evidence="2" id="KW-1185">Reference proteome</keyword>
<evidence type="ECO:0000313" key="2">
    <source>
        <dbReference type="Proteomes" id="UP001062846"/>
    </source>
</evidence>
<reference evidence="1" key="1">
    <citation type="submission" date="2022-02" db="EMBL/GenBank/DDBJ databases">
        <title>Plant Genome Project.</title>
        <authorList>
            <person name="Zhang R.-G."/>
        </authorList>
    </citation>
    <scope>NUCLEOTIDE SEQUENCE</scope>
    <source>
        <strain evidence="1">AT1</strain>
    </source>
</reference>
<gene>
    <name evidence="1" type="ORF">RHMOL_Rhmol04G0203800</name>
</gene>
<dbReference type="EMBL" id="CM046391">
    <property type="protein sequence ID" value="KAI8559812.1"/>
    <property type="molecule type" value="Genomic_DNA"/>
</dbReference>
<evidence type="ECO:0000313" key="1">
    <source>
        <dbReference type="EMBL" id="KAI8559812.1"/>
    </source>
</evidence>
<sequence>MTITPGVFSLLIGLRVGGDPLPIDPRIHEREGALKYLLGKVLEVSGKGHITYSWLLEQYDHVRIESKVSMQQLVRAFLLYLLGQTLFCNKDNSMHIQFLAALVNLEAIAEFDKGTPAFATLYGHAFEVLAFHSAAITAFFSFGLLSIGCNFLLQPDMGTRLAIGPTGSSLAERNPADTVTCYGPIGLEASFGLFDGRPGAFDATPCATQLYVLPTKVQQVLADVVQEWLRAFQSVEALVRRQHGRILEAYIFQFSFIILHPRTNLNIHIIPCSLKRSGCQRCPQFKVPVSMKAKVRGLVTEVKGGGFVS</sequence>
<proteinExistence type="predicted"/>